<evidence type="ECO:0000256" key="6">
    <source>
        <dbReference type="ARBA" id="ARBA00023136"/>
    </source>
</evidence>
<comment type="subcellular location">
    <subcellularLocation>
        <location evidence="1">Membrane</location>
        <topology evidence="1">Multi-pass membrane protein</topology>
    </subcellularLocation>
</comment>
<keyword evidence="6" id="KW-0472">Membrane</keyword>
<accession>A0A345BF43</accession>
<keyword evidence="7 12" id="KW-0675">Receptor</keyword>
<evidence type="ECO:0000256" key="7">
    <source>
        <dbReference type="ARBA" id="ARBA00023170"/>
    </source>
</evidence>
<evidence type="ECO:0000313" key="12">
    <source>
        <dbReference type="EMBL" id="AXF48867.1"/>
    </source>
</evidence>
<dbReference type="SUPFAM" id="SSF53850">
    <property type="entry name" value="Periplasmic binding protein-like II"/>
    <property type="match status" value="1"/>
</dbReference>
<dbReference type="AlphaFoldDB" id="A0A345BF43"/>
<keyword evidence="8" id="KW-0325">Glycoprotein</keyword>
<evidence type="ECO:0000256" key="3">
    <source>
        <dbReference type="ARBA" id="ARBA00022692"/>
    </source>
</evidence>
<dbReference type="InterPro" id="IPR019594">
    <property type="entry name" value="Glu/Gly-bd"/>
</dbReference>
<name>A0A345BF43_9NEOP</name>
<evidence type="ECO:0000256" key="5">
    <source>
        <dbReference type="ARBA" id="ARBA00023065"/>
    </source>
</evidence>
<proteinExistence type="evidence at transcript level"/>
<dbReference type="SMART" id="SM00918">
    <property type="entry name" value="Lig_chan-Glu_bd"/>
    <property type="match status" value="1"/>
</dbReference>
<feature type="domain" description="Ionotropic glutamate receptor L-glutamate and glycine-binding" evidence="11">
    <location>
        <begin position="24"/>
        <end position="87"/>
    </location>
</feature>
<sequence length="90" mass="10223">MVPDMSGVSMKNYTFTILVEMVEPFTYLKESATSLEGNDRYEGFAIDLFEKLADDLGFICDFKVTNLSYGGWKDSINQSYGVVREIEQGR</sequence>
<keyword evidence="9" id="KW-1071">Ligand-gated ion channel</keyword>
<evidence type="ECO:0000256" key="1">
    <source>
        <dbReference type="ARBA" id="ARBA00004141"/>
    </source>
</evidence>
<keyword evidence="2" id="KW-0813">Transport</keyword>
<keyword evidence="3" id="KW-0812">Transmembrane</keyword>
<organism evidence="12">
    <name type="scientific">Lobesia botrana</name>
    <dbReference type="NCBI Taxonomy" id="209534"/>
    <lineage>
        <taxon>Eukaryota</taxon>
        <taxon>Metazoa</taxon>
        <taxon>Ecdysozoa</taxon>
        <taxon>Arthropoda</taxon>
        <taxon>Hexapoda</taxon>
        <taxon>Insecta</taxon>
        <taxon>Pterygota</taxon>
        <taxon>Neoptera</taxon>
        <taxon>Endopterygota</taxon>
        <taxon>Lepidoptera</taxon>
        <taxon>Glossata</taxon>
        <taxon>Ditrysia</taxon>
        <taxon>Tortricoidea</taxon>
        <taxon>Tortricidae</taxon>
        <taxon>Olethreutinae</taxon>
        <taxon>Olethreutini</taxon>
        <taxon>Lobesia</taxon>
    </lineage>
</organism>
<protein>
    <submittedName>
        <fullName evidence="12">Ionotropic receptor IR36</fullName>
    </submittedName>
</protein>
<dbReference type="Gene3D" id="3.40.190.10">
    <property type="entry name" value="Periplasmic binding protein-like II"/>
    <property type="match status" value="1"/>
</dbReference>
<dbReference type="EMBL" id="MG820696">
    <property type="protein sequence ID" value="AXF48867.1"/>
    <property type="molecule type" value="mRNA"/>
</dbReference>
<evidence type="ECO:0000256" key="8">
    <source>
        <dbReference type="ARBA" id="ARBA00023180"/>
    </source>
</evidence>
<dbReference type="Pfam" id="PF10613">
    <property type="entry name" value="Lig_chan-Glu_bd"/>
    <property type="match status" value="1"/>
</dbReference>
<evidence type="ECO:0000256" key="4">
    <source>
        <dbReference type="ARBA" id="ARBA00022989"/>
    </source>
</evidence>
<reference evidence="12" key="1">
    <citation type="journal article" date="2018" name="Comp. Biochem. Physiol. Part D Genomics Proteomics">
        <title>Analysis of the grapevine moth Lobesia botrana antennal transcriptome and expression of odorant-binding and chemosensory proteins.</title>
        <authorList>
            <person name="Rojas V."/>
            <person name="Jimenez H."/>
            <person name="Palma-Millanao R."/>
            <person name="Gonzalez-Gonzalez A."/>
            <person name="Machuca J."/>
            <person name="Godoy R."/>
            <person name="Ceballos R."/>
            <person name="Mutis A."/>
            <person name="Venthur H."/>
        </authorList>
    </citation>
    <scope>NUCLEOTIDE SEQUENCE</scope>
</reference>
<evidence type="ECO:0000256" key="10">
    <source>
        <dbReference type="ARBA" id="ARBA00023303"/>
    </source>
</evidence>
<keyword evidence="4" id="KW-1133">Transmembrane helix</keyword>
<dbReference type="GO" id="GO:0016020">
    <property type="term" value="C:membrane"/>
    <property type="evidence" value="ECO:0007669"/>
    <property type="project" value="UniProtKB-SubCell"/>
</dbReference>
<dbReference type="GO" id="GO:0015276">
    <property type="term" value="F:ligand-gated monoatomic ion channel activity"/>
    <property type="evidence" value="ECO:0007669"/>
    <property type="project" value="InterPro"/>
</dbReference>
<evidence type="ECO:0000259" key="11">
    <source>
        <dbReference type="SMART" id="SM00918"/>
    </source>
</evidence>
<keyword evidence="10" id="KW-0407">Ion channel</keyword>
<evidence type="ECO:0000256" key="2">
    <source>
        <dbReference type="ARBA" id="ARBA00022448"/>
    </source>
</evidence>
<keyword evidence="5" id="KW-0406">Ion transport</keyword>
<evidence type="ECO:0000256" key="9">
    <source>
        <dbReference type="ARBA" id="ARBA00023286"/>
    </source>
</evidence>